<reference evidence="1 2" key="1">
    <citation type="submission" date="2022-07" db="EMBL/GenBank/DDBJ databases">
        <title>Mucilaginibacter sp. JC4.</title>
        <authorList>
            <person name="Le V."/>
            <person name="Ko S.-R."/>
            <person name="Ahn C.-Y."/>
            <person name="Oh H.-M."/>
        </authorList>
    </citation>
    <scope>NUCLEOTIDE SEQUENCE [LARGE SCALE GENOMIC DNA]</scope>
    <source>
        <strain evidence="1 2">JC4</strain>
    </source>
</reference>
<organism evidence="1 2">
    <name type="scientific">Mucilaginibacter aquariorum</name>
    <dbReference type="NCBI Taxonomy" id="2967225"/>
    <lineage>
        <taxon>Bacteria</taxon>
        <taxon>Pseudomonadati</taxon>
        <taxon>Bacteroidota</taxon>
        <taxon>Sphingobacteriia</taxon>
        <taxon>Sphingobacteriales</taxon>
        <taxon>Sphingobacteriaceae</taxon>
        <taxon>Mucilaginibacter</taxon>
    </lineage>
</organism>
<comment type="caution">
    <text evidence="1">The sequence shown here is derived from an EMBL/GenBank/DDBJ whole genome shotgun (WGS) entry which is preliminary data.</text>
</comment>
<dbReference type="Proteomes" id="UP001204376">
    <property type="component" value="Unassembled WGS sequence"/>
</dbReference>
<evidence type="ECO:0000313" key="1">
    <source>
        <dbReference type="EMBL" id="MCQ6957275.1"/>
    </source>
</evidence>
<keyword evidence="2" id="KW-1185">Reference proteome</keyword>
<dbReference type="SUPFAM" id="SSF53756">
    <property type="entry name" value="UDP-Glycosyltransferase/glycogen phosphorylase"/>
    <property type="match status" value="1"/>
</dbReference>
<dbReference type="EMBL" id="JANHOH010000001">
    <property type="protein sequence ID" value="MCQ6957275.1"/>
    <property type="molecule type" value="Genomic_DNA"/>
</dbReference>
<dbReference type="RefSeq" id="WP_256537482.1">
    <property type="nucleotide sequence ID" value="NZ_JANHOH010000001.1"/>
</dbReference>
<evidence type="ECO:0000313" key="2">
    <source>
        <dbReference type="Proteomes" id="UP001204376"/>
    </source>
</evidence>
<accession>A0ABT1SYH6</accession>
<evidence type="ECO:0008006" key="3">
    <source>
        <dbReference type="Google" id="ProtNLM"/>
    </source>
</evidence>
<proteinExistence type="predicted"/>
<name>A0ABT1SYH6_9SPHI</name>
<sequence length="181" mass="21083">MGKILIISNKLSLGGAEKLAVELALFAKKNDIEPTVLILENYGNEHYDTILKEQDIKVIRTRIKHIKHFRAPLKMAISAWWAIKLKYFSGVFYDSIHVIGLYNIDAVLNNVIHQHRFFWNVNNSIQYHNKEYPYQREIFANKHDTIVNINEYQAGELYDQYGKEAIKTKMVQAKLFVNAAD</sequence>
<gene>
    <name evidence="1" type="ORF">NPE20_04880</name>
</gene>
<protein>
    <recommendedName>
        <fullName evidence="3">Glycosyltransferase subfamily 4-like N-terminal domain-containing protein</fullName>
    </recommendedName>
</protein>